<dbReference type="Pfam" id="PF16998">
    <property type="entry name" value="17kDa_Anti_2"/>
    <property type="match status" value="1"/>
</dbReference>
<evidence type="ECO:0000259" key="1">
    <source>
        <dbReference type="Pfam" id="PF13488"/>
    </source>
</evidence>
<accession>A0A1H9AN62</accession>
<evidence type="ECO:0000313" key="4">
    <source>
        <dbReference type="Proteomes" id="UP000199233"/>
    </source>
</evidence>
<reference evidence="3 4" key="1">
    <citation type="submission" date="2016-10" db="EMBL/GenBank/DDBJ databases">
        <authorList>
            <person name="de Groot N.N."/>
        </authorList>
    </citation>
    <scope>NUCLEOTIDE SEQUENCE [LARGE SCALE GENOMIC DNA]</scope>
    <source>
        <strain evidence="3 4">DSM 25927</strain>
    </source>
</reference>
<dbReference type="OrthoDB" id="6170015at2"/>
<dbReference type="EMBL" id="FOFS01000001">
    <property type="protein sequence ID" value="SEP77368.1"/>
    <property type="molecule type" value="Genomic_DNA"/>
</dbReference>
<name>A0A1H9AN62_9GAMM</name>
<dbReference type="PROSITE" id="PS51257">
    <property type="entry name" value="PROKAR_LIPOPROTEIN"/>
    <property type="match status" value="1"/>
</dbReference>
<protein>
    <submittedName>
        <fullName evidence="3">Surface antigen</fullName>
    </submittedName>
</protein>
<feature type="domain" description="Surface antigen" evidence="2">
    <location>
        <begin position="90"/>
        <end position="150"/>
    </location>
</feature>
<sequence length="151" mass="15845">MIRKLGPMAAGLLSLSLISGCLVTPEQQGGLVGAGVGAAVGSTIGHGAGRGAAIILGALLGSNIGASIGRGMNEQDRVQTAQAMEYGSTGRPYSWRNPDSQYNYSVTPTRTYYQNNSPCREFNMVADIDGQPQQVQGTACRQPNGTWQVVR</sequence>
<dbReference type="Proteomes" id="UP000199233">
    <property type="component" value="Unassembled WGS sequence"/>
</dbReference>
<organism evidence="3 4">
    <name type="scientific">Solimonas aquatica</name>
    <dbReference type="NCBI Taxonomy" id="489703"/>
    <lineage>
        <taxon>Bacteria</taxon>
        <taxon>Pseudomonadati</taxon>
        <taxon>Pseudomonadota</taxon>
        <taxon>Gammaproteobacteria</taxon>
        <taxon>Nevskiales</taxon>
        <taxon>Nevskiaceae</taxon>
        <taxon>Solimonas</taxon>
    </lineage>
</organism>
<dbReference type="STRING" id="489703.SAMN04488038_101443"/>
<dbReference type="InterPro" id="IPR039567">
    <property type="entry name" value="Gly-zipper"/>
</dbReference>
<dbReference type="Pfam" id="PF13488">
    <property type="entry name" value="Gly-zipper_Omp"/>
    <property type="match status" value="1"/>
</dbReference>
<dbReference type="PIRSF" id="PIRSF002721">
    <property type="entry name" value="Surface_antigen_Rickettsia"/>
    <property type="match status" value="1"/>
</dbReference>
<keyword evidence="4" id="KW-1185">Reference proteome</keyword>
<dbReference type="InterPro" id="IPR016364">
    <property type="entry name" value="Surface_antigen_Rickettsia"/>
</dbReference>
<gene>
    <name evidence="3" type="ORF">SAMN04488038_101443</name>
</gene>
<feature type="domain" description="Glycine zipper" evidence="1">
    <location>
        <begin position="29"/>
        <end position="75"/>
    </location>
</feature>
<proteinExistence type="predicted"/>
<dbReference type="AlphaFoldDB" id="A0A1H9AN62"/>
<dbReference type="InterPro" id="IPR032635">
    <property type="entry name" value="Anti_2"/>
</dbReference>
<evidence type="ECO:0000313" key="3">
    <source>
        <dbReference type="EMBL" id="SEP77368.1"/>
    </source>
</evidence>
<evidence type="ECO:0000259" key="2">
    <source>
        <dbReference type="Pfam" id="PF16998"/>
    </source>
</evidence>
<dbReference type="RefSeq" id="WP_093281346.1">
    <property type="nucleotide sequence ID" value="NZ_FOFS01000001.1"/>
</dbReference>